<evidence type="ECO:0000313" key="2">
    <source>
        <dbReference type="EMBL" id="SDF34341.1"/>
    </source>
</evidence>
<reference evidence="3" key="1">
    <citation type="submission" date="2016-10" db="EMBL/GenBank/DDBJ databases">
        <authorList>
            <person name="Varghese N."/>
            <person name="Submissions S."/>
        </authorList>
    </citation>
    <scope>NUCLEOTIDE SEQUENCE [LARGE SCALE GENOMIC DNA]</scope>
    <source>
        <strain evidence="3">KHC7</strain>
    </source>
</reference>
<proteinExistence type="predicted"/>
<name>A0A1G7KBC3_9BACT</name>
<evidence type="ECO:0000313" key="3">
    <source>
        <dbReference type="Proteomes" id="UP000199355"/>
    </source>
</evidence>
<dbReference type="InterPro" id="IPR036390">
    <property type="entry name" value="WH_DNA-bd_sf"/>
</dbReference>
<dbReference type="Proteomes" id="UP000199355">
    <property type="component" value="Unassembled WGS sequence"/>
</dbReference>
<sequence>METLIPSAHFLRVSDKFFAEYICYDPAVSSHARFLYVLLSRHSARGICGLPQQLLARLCDLSVRSIQHHLKRLSALQYINIEQQSDGRNAYRLLLSPRARHYIALAEADLATWADSAESASAHAKNLRIGGEKSAPSYKKKKEKNNTPLSPLPAAHPCKTASSCRPFLAAAGHPLPAESGRGDSFPTPRENSPASSAAAAFERLFAAWPVKKDKAMAQRIFLSLASARKLPMLDELLCIVERFKAHDRHWRNGCVPLLSTWLRCRRWQDEPYETPTSAQAFGGPAPATPLAPKKAEDLRRCLQRLEAQRRPDPKLEAARPLFEALLGRFVDGQTKRGPAWGLWSALFRRGKAPTVAQLSQNITTGILPFLQNWQRGVYAAA</sequence>
<dbReference type="STRING" id="571438.SAMN05192586_10435"/>
<dbReference type="Gene3D" id="1.10.10.10">
    <property type="entry name" value="Winged helix-like DNA-binding domain superfamily/Winged helix DNA-binding domain"/>
    <property type="match status" value="1"/>
</dbReference>
<keyword evidence="3" id="KW-1185">Reference proteome</keyword>
<accession>A0A1G7KBC3</accession>
<evidence type="ECO:0000256" key="1">
    <source>
        <dbReference type="SAM" id="MobiDB-lite"/>
    </source>
</evidence>
<evidence type="ECO:0008006" key="4">
    <source>
        <dbReference type="Google" id="ProtNLM"/>
    </source>
</evidence>
<dbReference type="InterPro" id="IPR036388">
    <property type="entry name" value="WH-like_DNA-bd_sf"/>
</dbReference>
<dbReference type="AlphaFoldDB" id="A0A1G7KBC3"/>
<gene>
    <name evidence="2" type="ORF">SAMN05192586_10435</name>
</gene>
<dbReference type="RefSeq" id="WP_180365385.1">
    <property type="nucleotide sequence ID" value="NZ_FNBX01000004.1"/>
</dbReference>
<organism evidence="2 3">
    <name type="scientific">Desulfovibrio legallii</name>
    <dbReference type="NCBI Taxonomy" id="571438"/>
    <lineage>
        <taxon>Bacteria</taxon>
        <taxon>Pseudomonadati</taxon>
        <taxon>Thermodesulfobacteriota</taxon>
        <taxon>Desulfovibrionia</taxon>
        <taxon>Desulfovibrionales</taxon>
        <taxon>Desulfovibrionaceae</taxon>
        <taxon>Desulfovibrio</taxon>
    </lineage>
</organism>
<protein>
    <recommendedName>
        <fullName evidence="4">Helix-turn-helix domain-containing protein</fullName>
    </recommendedName>
</protein>
<dbReference type="EMBL" id="FNBX01000004">
    <property type="protein sequence ID" value="SDF34341.1"/>
    <property type="molecule type" value="Genomic_DNA"/>
</dbReference>
<feature type="region of interest" description="Disordered" evidence="1">
    <location>
        <begin position="125"/>
        <end position="154"/>
    </location>
</feature>
<dbReference type="SUPFAM" id="SSF46785">
    <property type="entry name" value="Winged helix' DNA-binding domain"/>
    <property type="match status" value="1"/>
</dbReference>